<evidence type="ECO:0008006" key="5">
    <source>
        <dbReference type="Google" id="ProtNLM"/>
    </source>
</evidence>
<sequence>MASSLLPHPSIEPNATGNDNENETVLPLSDDSLFYICWGRQACGACLKGDAPCSWCAVTSTCVPNRSRVPILAPLDSSSICPLGSEERWELRALPFGCHVSTITFLTACVAVLGTLALVGLVALLGRLWECGKGARGCGWGRFTGCVQQRLRRWWIRLGKSGIGDAEEDDYERHRAEAEPLLR</sequence>
<comment type="caution">
    <text evidence="3">The sequence shown here is derived from an EMBL/GenBank/DDBJ whole genome shotgun (WGS) entry which is preliminary data.</text>
</comment>
<gene>
    <name evidence="3" type="ORF">IFM60648_02023</name>
</gene>
<name>A0ABQ0ZW32_ASPLE</name>
<evidence type="ECO:0000256" key="1">
    <source>
        <dbReference type="SAM" id="MobiDB-lite"/>
    </source>
</evidence>
<protein>
    <recommendedName>
        <fullName evidence="5">PSI domain-containing protein</fullName>
    </recommendedName>
</protein>
<dbReference type="EMBL" id="BLKI01000008">
    <property type="protein sequence ID" value="GFF66741.1"/>
    <property type="molecule type" value="Genomic_DNA"/>
</dbReference>
<reference evidence="3 4" key="1">
    <citation type="submission" date="2020-01" db="EMBL/GenBank/DDBJ databases">
        <title>Draft genome sequence of Aspergillus lentulus IFM 60648.</title>
        <authorList>
            <person name="Takahashi H."/>
            <person name="Yaguchi T."/>
        </authorList>
    </citation>
    <scope>NUCLEOTIDE SEQUENCE [LARGE SCALE GENOMIC DNA]</scope>
    <source>
        <strain evidence="3 4">IFM 60648</strain>
    </source>
</reference>
<keyword evidence="2" id="KW-0472">Membrane</keyword>
<keyword evidence="2" id="KW-0812">Transmembrane</keyword>
<feature type="transmembrane region" description="Helical" evidence="2">
    <location>
        <begin position="103"/>
        <end position="126"/>
    </location>
</feature>
<evidence type="ECO:0000313" key="4">
    <source>
        <dbReference type="Proteomes" id="UP000465220"/>
    </source>
</evidence>
<evidence type="ECO:0000256" key="2">
    <source>
        <dbReference type="SAM" id="Phobius"/>
    </source>
</evidence>
<evidence type="ECO:0000313" key="3">
    <source>
        <dbReference type="EMBL" id="GFF66741.1"/>
    </source>
</evidence>
<proteinExistence type="predicted"/>
<organism evidence="3 4">
    <name type="scientific">Aspergillus lentulus</name>
    <dbReference type="NCBI Taxonomy" id="293939"/>
    <lineage>
        <taxon>Eukaryota</taxon>
        <taxon>Fungi</taxon>
        <taxon>Dikarya</taxon>
        <taxon>Ascomycota</taxon>
        <taxon>Pezizomycotina</taxon>
        <taxon>Eurotiomycetes</taxon>
        <taxon>Eurotiomycetidae</taxon>
        <taxon>Eurotiales</taxon>
        <taxon>Aspergillaceae</taxon>
        <taxon>Aspergillus</taxon>
        <taxon>Aspergillus subgen. Fumigati</taxon>
    </lineage>
</organism>
<keyword evidence="4" id="KW-1185">Reference proteome</keyword>
<dbReference type="Proteomes" id="UP000465220">
    <property type="component" value="Unassembled WGS sequence"/>
</dbReference>
<feature type="region of interest" description="Disordered" evidence="1">
    <location>
        <begin position="1"/>
        <end position="22"/>
    </location>
</feature>
<keyword evidence="2" id="KW-1133">Transmembrane helix</keyword>
<accession>A0ABQ0ZW32</accession>